<dbReference type="Gene3D" id="3.30.450.20">
    <property type="entry name" value="PAS domain"/>
    <property type="match status" value="1"/>
</dbReference>
<dbReference type="EMBL" id="VHJB01000072">
    <property type="protein sequence ID" value="TPV33696.1"/>
    <property type="molecule type" value="Genomic_DNA"/>
</dbReference>
<reference evidence="13 14" key="1">
    <citation type="submission" date="2019-06" db="EMBL/GenBank/DDBJ databases">
        <title>Taxogenomics and systematics of the genus Pantoea.</title>
        <authorList>
            <person name="Tambong J.T."/>
        </authorList>
    </citation>
    <scope>NUCLEOTIDE SEQUENCE [LARGE SCALE GENOMIC DNA]</scope>
    <source>
        <strain evidence="13 14">LMG 24197</strain>
    </source>
</reference>
<dbReference type="InterPro" id="IPR036097">
    <property type="entry name" value="HisK_dim/P_sf"/>
</dbReference>
<evidence type="ECO:0000256" key="4">
    <source>
        <dbReference type="ARBA" id="ARBA00022553"/>
    </source>
</evidence>
<dbReference type="SMART" id="SM00387">
    <property type="entry name" value="HATPase_c"/>
    <property type="match status" value="1"/>
</dbReference>
<evidence type="ECO:0000259" key="12">
    <source>
        <dbReference type="PROSITE" id="PS50885"/>
    </source>
</evidence>
<keyword evidence="4 7" id="KW-0597">Phosphoprotein</keyword>
<dbReference type="SUPFAM" id="SSF158472">
    <property type="entry name" value="HAMP domain-like"/>
    <property type="match status" value="1"/>
</dbReference>
<feature type="domain" description="PAS" evidence="11">
    <location>
        <begin position="375"/>
        <end position="417"/>
    </location>
</feature>
<evidence type="ECO:0000256" key="7">
    <source>
        <dbReference type="PROSITE-ProRule" id="PRU00169"/>
    </source>
</evidence>
<keyword evidence="14" id="KW-1185">Reference proteome</keyword>
<dbReference type="InterPro" id="IPR000014">
    <property type="entry name" value="PAS"/>
</dbReference>
<dbReference type="RefSeq" id="WP_140916201.1">
    <property type="nucleotide sequence ID" value="NZ_CP045720.1"/>
</dbReference>
<dbReference type="EC" id="2.7.13.3" evidence="3"/>
<dbReference type="CDD" id="cd06225">
    <property type="entry name" value="HAMP"/>
    <property type="match status" value="1"/>
</dbReference>
<evidence type="ECO:0000259" key="11">
    <source>
        <dbReference type="PROSITE" id="PS50112"/>
    </source>
</evidence>
<dbReference type="InterPro" id="IPR035965">
    <property type="entry name" value="PAS-like_dom_sf"/>
</dbReference>
<evidence type="ECO:0000256" key="8">
    <source>
        <dbReference type="SAM" id="Phobius"/>
    </source>
</evidence>
<keyword evidence="8" id="KW-1133">Transmembrane helix</keyword>
<evidence type="ECO:0000256" key="6">
    <source>
        <dbReference type="ARBA" id="ARBA00022777"/>
    </source>
</evidence>
<dbReference type="Pfam" id="PF12860">
    <property type="entry name" value="PAS_7"/>
    <property type="match status" value="1"/>
</dbReference>
<feature type="transmembrane region" description="Helical" evidence="8">
    <location>
        <begin position="290"/>
        <end position="313"/>
    </location>
</feature>
<accession>A0ABY2ZGD4</accession>
<feature type="domain" description="Histidine kinase" evidence="9">
    <location>
        <begin position="495"/>
        <end position="711"/>
    </location>
</feature>
<evidence type="ECO:0000256" key="1">
    <source>
        <dbReference type="ARBA" id="ARBA00000085"/>
    </source>
</evidence>
<feature type="domain" description="Response regulatory" evidence="10">
    <location>
        <begin position="739"/>
        <end position="852"/>
    </location>
</feature>
<dbReference type="Gene3D" id="6.10.340.10">
    <property type="match status" value="1"/>
</dbReference>
<keyword evidence="6" id="KW-0418">Kinase</keyword>
<evidence type="ECO:0000313" key="14">
    <source>
        <dbReference type="Proteomes" id="UP000315469"/>
    </source>
</evidence>
<dbReference type="SMART" id="SM00388">
    <property type="entry name" value="HisKA"/>
    <property type="match status" value="1"/>
</dbReference>
<dbReference type="SUPFAM" id="SSF52172">
    <property type="entry name" value="CheY-like"/>
    <property type="match status" value="1"/>
</dbReference>
<dbReference type="Pfam" id="PF00512">
    <property type="entry name" value="HisKA"/>
    <property type="match status" value="1"/>
</dbReference>
<dbReference type="Proteomes" id="UP000315469">
    <property type="component" value="Unassembled WGS sequence"/>
</dbReference>
<dbReference type="PROSITE" id="PS50109">
    <property type="entry name" value="HIS_KIN"/>
    <property type="match status" value="1"/>
</dbReference>
<proteinExistence type="predicted"/>
<name>A0ABY2ZGD4_9GAMM</name>
<comment type="catalytic activity">
    <reaction evidence="1">
        <text>ATP + protein L-histidine = ADP + protein N-phospho-L-histidine.</text>
        <dbReference type="EC" id="2.7.13.3"/>
    </reaction>
</comment>
<dbReference type="InterPro" id="IPR004358">
    <property type="entry name" value="Sig_transdc_His_kin-like_C"/>
</dbReference>
<comment type="caution">
    <text evidence="13">The sequence shown here is derived from an EMBL/GenBank/DDBJ whole genome shotgun (WGS) entry which is preliminary data.</text>
</comment>
<keyword evidence="5" id="KW-0808">Transferase</keyword>
<evidence type="ECO:0000256" key="2">
    <source>
        <dbReference type="ARBA" id="ARBA00004370"/>
    </source>
</evidence>
<dbReference type="PROSITE" id="PS50885">
    <property type="entry name" value="HAMP"/>
    <property type="match status" value="1"/>
</dbReference>
<dbReference type="InterPro" id="IPR003661">
    <property type="entry name" value="HisK_dim/P_dom"/>
</dbReference>
<dbReference type="InterPro" id="IPR005467">
    <property type="entry name" value="His_kinase_dom"/>
</dbReference>
<dbReference type="SMART" id="SM00304">
    <property type="entry name" value="HAMP"/>
    <property type="match status" value="1"/>
</dbReference>
<dbReference type="PROSITE" id="PS50110">
    <property type="entry name" value="RESPONSE_REGULATORY"/>
    <property type="match status" value="1"/>
</dbReference>
<dbReference type="SUPFAM" id="SSF55785">
    <property type="entry name" value="PYP-like sensor domain (PAS domain)"/>
    <property type="match status" value="1"/>
</dbReference>
<feature type="transmembrane region" description="Helical" evidence="8">
    <location>
        <begin position="15"/>
        <end position="37"/>
    </location>
</feature>
<evidence type="ECO:0000256" key="5">
    <source>
        <dbReference type="ARBA" id="ARBA00022679"/>
    </source>
</evidence>
<gene>
    <name evidence="13" type="ORF">FJW02_15235</name>
</gene>
<keyword evidence="8" id="KW-0812">Transmembrane</keyword>
<dbReference type="InterPro" id="IPR003594">
    <property type="entry name" value="HATPase_dom"/>
</dbReference>
<dbReference type="SMART" id="SM00091">
    <property type="entry name" value="PAS"/>
    <property type="match status" value="1"/>
</dbReference>
<dbReference type="PANTHER" id="PTHR43065">
    <property type="entry name" value="SENSOR HISTIDINE KINASE"/>
    <property type="match status" value="1"/>
</dbReference>
<feature type="modified residue" description="4-aspartylphosphate" evidence="7">
    <location>
        <position position="789"/>
    </location>
</feature>
<dbReference type="Pfam" id="PF00072">
    <property type="entry name" value="Response_reg"/>
    <property type="match status" value="1"/>
</dbReference>
<dbReference type="InterPro" id="IPR003660">
    <property type="entry name" value="HAMP_dom"/>
</dbReference>
<dbReference type="InterPro" id="IPR036890">
    <property type="entry name" value="HATPase_C_sf"/>
</dbReference>
<evidence type="ECO:0000256" key="3">
    <source>
        <dbReference type="ARBA" id="ARBA00012438"/>
    </source>
</evidence>
<dbReference type="PROSITE" id="PS50112">
    <property type="entry name" value="PAS"/>
    <property type="match status" value="1"/>
</dbReference>
<organism evidence="13 14">
    <name type="scientific">Pantoea eucalypti</name>
    <dbReference type="NCBI Taxonomy" id="470933"/>
    <lineage>
        <taxon>Bacteria</taxon>
        <taxon>Pseudomonadati</taxon>
        <taxon>Pseudomonadota</taxon>
        <taxon>Gammaproteobacteria</taxon>
        <taxon>Enterobacterales</taxon>
        <taxon>Erwiniaceae</taxon>
        <taxon>Pantoea</taxon>
    </lineage>
</organism>
<dbReference type="SUPFAM" id="SSF47384">
    <property type="entry name" value="Homodimeric domain of signal transducing histidine kinase"/>
    <property type="match status" value="1"/>
</dbReference>
<dbReference type="InterPro" id="IPR011006">
    <property type="entry name" value="CheY-like_superfamily"/>
</dbReference>
<dbReference type="Gene3D" id="3.40.50.2300">
    <property type="match status" value="1"/>
</dbReference>
<dbReference type="GeneID" id="90520704"/>
<sequence length="872" mass="96143">MQRSYPWQAGARGRLLMFNLLVVSVTLMVSVVAIIGFRHAGAIQEQAQAQTLADMNGSLALARDTANVATAAVRLSQVVGALEYQSESQRLQQNQQALQQSLSLLASAPLAARQPERIARIRARSLMLEQTINSLLLNGHQRHLQRNNMLSDLWQTQILLSHINQLVQREQLTLPDAALREQTERLITIAIRTPTPIAVIEQLQQVMTQWRSVPLTGVTGENVQRLLITQQRLLPLAEALEQSDLAIAYATYRIKALVAMLNDDINASVQQVALQSEARTQATHHELDSIIGFIALFVLLALAITGYAGIYIYRNLGSSLTAIAGAMTRLAQGEQNVSVPGLQRRDELGELARAFNVFARNTASLAHTSRLLKEKSNQLESTFLAMRDGFALFDHNGQLVVWNAQYAELLGLAPREVHRGVHYQQLLAPLAVDLHDPGEQQEIRLADGRTLELRFSPIPRRGMVNTVLDRTSRKTLEEALQHSQKMKAVGQLTGGLAHDFNNLLAVIIGSLALTEGQLMPGPLATRIERARQAADRAAQLTQRLLAFSRKQALYPRAVSVVTLVDNLQGLLQHSLLPGQQLIIDAQRPGWPAWIDASQLENALMNLVVNARDAMHQQNGEIRLRIWNQRRLEGGEKRDRVTIEVIDHGCGMSADVREQVFEPFFTTKATGSGSGLGLSMVYGFVRQSGGQIELETAPGQGTTVRLLLPRAAEAAVIAPPPPVPGEADLAADLEAASNRLVLVLDDEPAVRQTLCEHLHQLGYLTLECGDGEEALALLRQTPDIDLLISDLMLPGEINGAEVIRQAHQNWPQLATLLISGQDLRHQPVTLPLCERLAKPWQQAQLMQALQRAWQRSERLNRAQQAATTAPVSH</sequence>
<dbReference type="SUPFAM" id="SSF55874">
    <property type="entry name" value="ATPase domain of HSP90 chaperone/DNA topoisomerase II/histidine kinase"/>
    <property type="match status" value="1"/>
</dbReference>
<evidence type="ECO:0000259" key="9">
    <source>
        <dbReference type="PROSITE" id="PS50109"/>
    </source>
</evidence>
<dbReference type="PANTHER" id="PTHR43065:SF42">
    <property type="entry name" value="TWO-COMPONENT SENSOR PPRA"/>
    <property type="match status" value="1"/>
</dbReference>
<evidence type="ECO:0000313" key="13">
    <source>
        <dbReference type="EMBL" id="TPV33696.1"/>
    </source>
</evidence>
<protein>
    <recommendedName>
        <fullName evidence="3">histidine kinase</fullName>
        <ecNumber evidence="3">2.7.13.3</ecNumber>
    </recommendedName>
</protein>
<keyword evidence="8" id="KW-0472">Membrane</keyword>
<feature type="domain" description="HAMP" evidence="12">
    <location>
        <begin position="314"/>
        <end position="367"/>
    </location>
</feature>
<evidence type="ECO:0000259" key="10">
    <source>
        <dbReference type="PROSITE" id="PS50110"/>
    </source>
</evidence>
<dbReference type="SMART" id="SM00448">
    <property type="entry name" value="REC"/>
    <property type="match status" value="1"/>
</dbReference>
<dbReference type="InterPro" id="IPR001789">
    <property type="entry name" value="Sig_transdc_resp-reg_receiver"/>
</dbReference>
<dbReference type="Pfam" id="PF02518">
    <property type="entry name" value="HATPase_c"/>
    <property type="match status" value="1"/>
</dbReference>
<dbReference type="CDD" id="cd00130">
    <property type="entry name" value="PAS"/>
    <property type="match status" value="1"/>
</dbReference>
<dbReference type="Pfam" id="PF00672">
    <property type="entry name" value="HAMP"/>
    <property type="match status" value="1"/>
</dbReference>
<dbReference type="Gene3D" id="1.10.287.130">
    <property type="match status" value="1"/>
</dbReference>
<dbReference type="Gene3D" id="3.30.565.10">
    <property type="entry name" value="Histidine kinase-like ATPase, C-terminal domain"/>
    <property type="match status" value="1"/>
</dbReference>
<comment type="subcellular location">
    <subcellularLocation>
        <location evidence="2">Membrane</location>
    </subcellularLocation>
</comment>
<dbReference type="PRINTS" id="PR00344">
    <property type="entry name" value="BCTRLSENSOR"/>
</dbReference>